<sequence length="216" mass="22604">MQVISIVQQKGGVGKTTLAINLAGAMKQRGMTPVVVDADPQGSASAWAIPRKLGFEVRPELLSSGTLSQWLRNILKQRADVILIDTPAGLSSVSRAAVDVADLVIIPCGPSSLDINAARTTLMNVVTALRSDSRSKAQIVIVPTRVDIQTPEGQQITDELSGLGESVSPALSHDVYFVRAFTQGVTVTSAAPESGAANEIRAVADFVLSSIASKDA</sequence>
<keyword evidence="3" id="KW-1185">Reference proteome</keyword>
<dbReference type="InterPro" id="IPR002586">
    <property type="entry name" value="CobQ/CobB/MinD/ParA_Nub-bd_dom"/>
</dbReference>
<comment type="caution">
    <text evidence="2">The sequence shown here is derived from an EMBL/GenBank/DDBJ whole genome shotgun (WGS) entry which is preliminary data.</text>
</comment>
<evidence type="ECO:0000259" key="1">
    <source>
        <dbReference type="Pfam" id="PF01656"/>
    </source>
</evidence>
<dbReference type="PANTHER" id="PTHR13696:SF99">
    <property type="entry name" value="COBYRINIC ACID AC-DIAMIDE SYNTHASE"/>
    <property type="match status" value="1"/>
</dbReference>
<dbReference type="SUPFAM" id="SSF52540">
    <property type="entry name" value="P-loop containing nucleoside triphosphate hydrolases"/>
    <property type="match status" value="1"/>
</dbReference>
<dbReference type="PIRSF" id="PIRSF009320">
    <property type="entry name" value="Nuc_binding_HP_1000"/>
    <property type="match status" value="1"/>
</dbReference>
<dbReference type="Proteomes" id="UP001596292">
    <property type="component" value="Unassembled WGS sequence"/>
</dbReference>
<protein>
    <submittedName>
        <fullName evidence="2">AAA family ATPase</fullName>
    </submittedName>
</protein>
<dbReference type="CDD" id="cd02042">
    <property type="entry name" value="ParAB_family"/>
    <property type="match status" value="1"/>
</dbReference>
<name>A0ABW2BLZ0_9HYPH</name>
<evidence type="ECO:0000313" key="2">
    <source>
        <dbReference type="EMBL" id="MFC6791484.1"/>
    </source>
</evidence>
<organism evidence="2 3">
    <name type="scientific">Methylobacterium komagatae</name>
    <dbReference type="NCBI Taxonomy" id="374425"/>
    <lineage>
        <taxon>Bacteria</taxon>
        <taxon>Pseudomonadati</taxon>
        <taxon>Pseudomonadota</taxon>
        <taxon>Alphaproteobacteria</taxon>
        <taxon>Hyphomicrobiales</taxon>
        <taxon>Methylobacteriaceae</taxon>
        <taxon>Methylobacterium</taxon>
    </lineage>
</organism>
<reference evidence="3" key="1">
    <citation type="journal article" date="2019" name="Int. J. Syst. Evol. Microbiol.">
        <title>The Global Catalogue of Microorganisms (GCM) 10K type strain sequencing project: providing services to taxonomists for standard genome sequencing and annotation.</title>
        <authorList>
            <consortium name="The Broad Institute Genomics Platform"/>
            <consortium name="The Broad Institute Genome Sequencing Center for Infectious Disease"/>
            <person name="Wu L."/>
            <person name="Ma J."/>
        </authorList>
    </citation>
    <scope>NUCLEOTIDE SEQUENCE [LARGE SCALE GENOMIC DNA]</scope>
    <source>
        <strain evidence="3">CCUG 48316</strain>
    </source>
</reference>
<feature type="domain" description="CobQ/CobB/MinD/ParA nucleotide binding" evidence="1">
    <location>
        <begin position="4"/>
        <end position="174"/>
    </location>
</feature>
<dbReference type="Pfam" id="PF01656">
    <property type="entry name" value="CbiA"/>
    <property type="match status" value="1"/>
</dbReference>
<dbReference type="InterPro" id="IPR027417">
    <property type="entry name" value="P-loop_NTPase"/>
</dbReference>
<dbReference type="EMBL" id="JBHSWN010000001">
    <property type="protein sequence ID" value="MFC6791484.1"/>
    <property type="molecule type" value="Genomic_DNA"/>
</dbReference>
<dbReference type="InterPro" id="IPR050678">
    <property type="entry name" value="DNA_Partitioning_ATPase"/>
</dbReference>
<evidence type="ECO:0000313" key="3">
    <source>
        <dbReference type="Proteomes" id="UP001596292"/>
    </source>
</evidence>
<gene>
    <name evidence="2" type="ORF">ACFQE0_18825</name>
</gene>
<dbReference type="PANTHER" id="PTHR13696">
    <property type="entry name" value="P-LOOP CONTAINING NUCLEOSIDE TRIPHOSPHATE HYDROLASE"/>
    <property type="match status" value="1"/>
</dbReference>
<proteinExistence type="predicted"/>
<dbReference type="Gene3D" id="3.40.50.300">
    <property type="entry name" value="P-loop containing nucleotide triphosphate hydrolases"/>
    <property type="match status" value="1"/>
</dbReference>
<accession>A0ABW2BLZ0</accession>
<dbReference type="RefSeq" id="WP_378972417.1">
    <property type="nucleotide sequence ID" value="NZ_JBHSWN010000001.1"/>
</dbReference>